<dbReference type="PROSITE" id="PS51910">
    <property type="entry name" value="GH18_2"/>
    <property type="match status" value="1"/>
</dbReference>
<feature type="region of interest" description="Disordered" evidence="1">
    <location>
        <begin position="24"/>
        <end position="55"/>
    </location>
</feature>
<comment type="caution">
    <text evidence="3">The sequence shown here is derived from an EMBL/GenBank/DDBJ whole genome shotgun (WGS) entry which is preliminary data.</text>
</comment>
<feature type="domain" description="GH18" evidence="2">
    <location>
        <begin position="1"/>
        <end position="113"/>
    </location>
</feature>
<accession>A0ABY0MPU4</accession>
<dbReference type="SUPFAM" id="SSF51445">
    <property type="entry name" value="(Trans)glycosidases"/>
    <property type="match status" value="1"/>
</dbReference>
<dbReference type="Gene3D" id="3.20.20.80">
    <property type="entry name" value="Glycosidases"/>
    <property type="match status" value="1"/>
</dbReference>
<evidence type="ECO:0000256" key="1">
    <source>
        <dbReference type="SAM" id="MobiDB-lite"/>
    </source>
</evidence>
<reference evidence="3 4" key="1">
    <citation type="submission" date="2016-10" db="EMBL/GenBank/DDBJ databases">
        <authorList>
            <person name="Varghese N."/>
            <person name="Submissions S."/>
        </authorList>
    </citation>
    <scope>NUCLEOTIDE SEQUENCE [LARGE SCALE GENOMIC DNA]</scope>
    <source>
        <strain evidence="3 4">DSM 2260</strain>
    </source>
</reference>
<dbReference type="InterPro" id="IPR001223">
    <property type="entry name" value="Glyco_hydro18_cat"/>
</dbReference>
<sequence>MTRLVAGGRSEEAVDAVETALAWPGAGDTGWQHRRRYGGPGPSGRPGRGHGPRLCNDVSYEDPRSIAVKGQYAREKNLGGALIWPHSQGHFLQPTNGHRDPLMDAVKHAFLDP</sequence>
<dbReference type="EMBL" id="FNAJ01000003">
    <property type="protein sequence ID" value="SDD98678.1"/>
    <property type="molecule type" value="Genomic_DNA"/>
</dbReference>
<dbReference type="InterPro" id="IPR017853">
    <property type="entry name" value="GH"/>
</dbReference>
<name>A0ABY0MPU4_9BACT</name>
<organism evidence="3 4">
    <name type="scientific">Myxococcus virescens</name>
    <dbReference type="NCBI Taxonomy" id="83456"/>
    <lineage>
        <taxon>Bacteria</taxon>
        <taxon>Pseudomonadati</taxon>
        <taxon>Myxococcota</taxon>
        <taxon>Myxococcia</taxon>
        <taxon>Myxococcales</taxon>
        <taxon>Cystobacterineae</taxon>
        <taxon>Myxococcaceae</taxon>
        <taxon>Myxococcus</taxon>
    </lineage>
</organism>
<dbReference type="Proteomes" id="UP000198717">
    <property type="component" value="Unassembled WGS sequence"/>
</dbReference>
<evidence type="ECO:0000313" key="3">
    <source>
        <dbReference type="EMBL" id="SDD98678.1"/>
    </source>
</evidence>
<dbReference type="RefSeq" id="WP_244171672.1">
    <property type="nucleotide sequence ID" value="NZ_BJVY01000021.1"/>
</dbReference>
<gene>
    <name evidence="3" type="ORF">SAMN04488504_103540</name>
</gene>
<evidence type="ECO:0000259" key="2">
    <source>
        <dbReference type="PROSITE" id="PS51910"/>
    </source>
</evidence>
<keyword evidence="4" id="KW-1185">Reference proteome</keyword>
<proteinExistence type="predicted"/>
<evidence type="ECO:0000313" key="4">
    <source>
        <dbReference type="Proteomes" id="UP000198717"/>
    </source>
</evidence>
<protein>
    <recommendedName>
        <fullName evidence="2">GH18 domain-containing protein</fullName>
    </recommendedName>
</protein>